<sequence length="15" mass="1644">MKTIVSTQKVLIPEG</sequence>
<evidence type="ECO:0000313" key="1">
    <source>
        <dbReference type="EMBL" id="KYN93375.1"/>
    </source>
</evidence>
<dbReference type="RefSeq" id="XP_018638903.1">
    <property type="nucleotide sequence ID" value="XM_018783320.1"/>
</dbReference>
<organism evidence="1 2">
    <name type="scientific">Plasmodium gaboni</name>
    <dbReference type="NCBI Taxonomy" id="647221"/>
    <lineage>
        <taxon>Eukaryota</taxon>
        <taxon>Sar</taxon>
        <taxon>Alveolata</taxon>
        <taxon>Apicomplexa</taxon>
        <taxon>Aconoidasida</taxon>
        <taxon>Haemosporida</taxon>
        <taxon>Plasmodiidae</taxon>
        <taxon>Plasmodium</taxon>
        <taxon>Plasmodium (Laverania)</taxon>
    </lineage>
</organism>
<keyword evidence="1" id="KW-0687">Ribonucleoprotein</keyword>
<feature type="non-terminal residue" evidence="1">
    <location>
        <position position="15"/>
    </location>
</feature>
<evidence type="ECO:0000313" key="2">
    <source>
        <dbReference type="Proteomes" id="UP000076004"/>
    </source>
</evidence>
<dbReference type="Proteomes" id="UP000076004">
    <property type="component" value="Unassembled WGS sequence"/>
</dbReference>
<dbReference type="VEuPathDB" id="PlasmoDB:PGSY75_0018000"/>
<dbReference type="KEGG" id="pgab:PGSY75_0018000"/>
<proteinExistence type="predicted"/>
<name>A0A151L356_9APIC</name>
<comment type="caution">
    <text evidence="1">The sequence shown here is derived from an EMBL/GenBank/DDBJ whole genome shotgun (WGS) entry which is preliminary data.</text>
</comment>
<accession>A0A151L356</accession>
<protein>
    <submittedName>
        <fullName evidence="1">Putative 60S ribosomal protein L6</fullName>
    </submittedName>
</protein>
<dbReference type="GeneID" id="29773893"/>
<reference evidence="1 2" key="1">
    <citation type="journal article" date="2016" name="Nat. Commun.">
        <title>Genomes of cryptic chimpanzee Plasmodium species reveal key evolutionary events leading to human malaria.</title>
        <authorList>
            <person name="Sundararaman S.A."/>
            <person name="Plenderleith L.J."/>
            <person name="Liu W."/>
            <person name="Loy D.E."/>
            <person name="Learn G.H."/>
            <person name="Li Y."/>
            <person name="Shaw K.S."/>
            <person name="Ayouba A."/>
            <person name="Peeters M."/>
            <person name="Speede S."/>
            <person name="Shaw G.M."/>
            <person name="Bushman F.D."/>
            <person name="Brisson D."/>
            <person name="Rayner J.C."/>
            <person name="Sharp P.M."/>
            <person name="Hahn B.H."/>
        </authorList>
    </citation>
    <scope>NUCLEOTIDE SEQUENCE [LARGE SCALE GENOMIC DNA]</scope>
    <source>
        <strain evidence="1 2">SY75</strain>
    </source>
</reference>
<gene>
    <name evidence="1" type="ORF">PGSY75_0018000</name>
</gene>
<dbReference type="GO" id="GO:0005840">
    <property type="term" value="C:ribosome"/>
    <property type="evidence" value="ECO:0007669"/>
    <property type="project" value="UniProtKB-KW"/>
</dbReference>
<dbReference type="EMBL" id="LVLB01000195">
    <property type="protein sequence ID" value="KYN93375.1"/>
    <property type="molecule type" value="Genomic_DNA"/>
</dbReference>
<keyword evidence="1" id="KW-0689">Ribosomal protein</keyword>